<evidence type="ECO:0000313" key="2">
    <source>
        <dbReference type="Proteomes" id="UP000002219"/>
    </source>
</evidence>
<evidence type="ECO:0000313" key="1">
    <source>
        <dbReference type="EMBL" id="ADH67025.1"/>
    </source>
</evidence>
<keyword evidence="2" id="KW-1185">Reference proteome</keyword>
<sequence length="119" mass="12427">MSSTAVSTERYLSCDGVVAAMLVDRATGQAHARSGAVSALPDPEHVADSHHLALDLALASREPAVRESVVTTDGHHVLTRAVPSPGADDALLVLVFDRARTNLALARLQADEHTAALLS</sequence>
<dbReference type="AlphaFoldDB" id="D7B464"/>
<organism evidence="1 2">
    <name type="scientific">Nocardiopsis dassonvillei (strain ATCC 23218 / DSM 43111 / CIP 107115 / JCM 7437 / KCTC 9190 / NBRC 14626 / NCTC 10488 / NRRL B-5397 / IMRU 509)</name>
    <name type="common">Actinomadura dassonvillei</name>
    <dbReference type="NCBI Taxonomy" id="446468"/>
    <lineage>
        <taxon>Bacteria</taxon>
        <taxon>Bacillati</taxon>
        <taxon>Actinomycetota</taxon>
        <taxon>Actinomycetes</taxon>
        <taxon>Streptosporangiales</taxon>
        <taxon>Nocardiopsidaceae</taxon>
        <taxon>Nocardiopsis</taxon>
    </lineage>
</organism>
<accession>D7B464</accession>
<name>D7B464_NOCDD</name>
<evidence type="ECO:0008006" key="3">
    <source>
        <dbReference type="Google" id="ProtNLM"/>
    </source>
</evidence>
<proteinExistence type="predicted"/>
<dbReference type="GeneID" id="91484201"/>
<dbReference type="KEGG" id="nda:Ndas_1596"/>
<dbReference type="HOGENOM" id="CLU_2058922_0_0_11"/>
<dbReference type="STRING" id="446468.Ndas_1596"/>
<reference evidence="1 2" key="1">
    <citation type="journal article" date="2010" name="Stand. Genomic Sci.">
        <title>Complete genome sequence of Nocardiopsis dassonvillei type strain (IMRU 509).</title>
        <authorList>
            <person name="Sun H."/>
            <person name="Lapidus A."/>
            <person name="Nolan M."/>
            <person name="Lucas S."/>
            <person name="Del Rio T.G."/>
            <person name="Tice H."/>
            <person name="Cheng J.F."/>
            <person name="Tapia R."/>
            <person name="Han C."/>
            <person name="Goodwin L."/>
            <person name="Pitluck S."/>
            <person name="Pagani I."/>
            <person name="Ivanova N."/>
            <person name="Mavromatis K."/>
            <person name="Mikhailova N."/>
            <person name="Pati A."/>
            <person name="Chen A."/>
            <person name="Palaniappan K."/>
            <person name="Land M."/>
            <person name="Hauser L."/>
            <person name="Chang Y.J."/>
            <person name="Jeffries C.D."/>
            <person name="Djao O.D."/>
            <person name="Rohde M."/>
            <person name="Sikorski J."/>
            <person name="Goker M."/>
            <person name="Woyke T."/>
            <person name="Bristow J."/>
            <person name="Eisen J.A."/>
            <person name="Markowitz V."/>
            <person name="Hugenholtz P."/>
            <person name="Kyrpides N.C."/>
            <person name="Klenk H.P."/>
        </authorList>
    </citation>
    <scope>NUCLEOTIDE SEQUENCE [LARGE SCALE GENOMIC DNA]</scope>
    <source>
        <strain evidence="2">ATCC 23218 / DSM 43111 / CIP 107115 / JCM 7437 / KCTC 9190 / NBRC 14626 / NCTC 10488 / NRRL B-5397 / IMRU 509</strain>
    </source>
</reference>
<dbReference type="Proteomes" id="UP000002219">
    <property type="component" value="Chromosome 1"/>
</dbReference>
<protein>
    <recommendedName>
        <fullName evidence="3">Roadblock/LAMTOR2 domain-containing protein</fullName>
    </recommendedName>
</protein>
<dbReference type="EMBL" id="CP002040">
    <property type="protein sequence ID" value="ADH67025.1"/>
    <property type="molecule type" value="Genomic_DNA"/>
</dbReference>
<dbReference type="RefSeq" id="WP_013152632.1">
    <property type="nucleotide sequence ID" value="NC_014210.1"/>
</dbReference>
<gene>
    <name evidence="1" type="ordered locus">Ndas_1596</name>
</gene>